<feature type="compositionally biased region" description="Polar residues" evidence="1">
    <location>
        <begin position="614"/>
        <end position="626"/>
    </location>
</feature>
<evidence type="ECO:0000256" key="1">
    <source>
        <dbReference type="SAM" id="MobiDB-lite"/>
    </source>
</evidence>
<feature type="non-terminal residue" evidence="2">
    <location>
        <position position="1"/>
    </location>
</feature>
<keyword evidence="3" id="KW-1185">Reference proteome</keyword>
<dbReference type="Proteomes" id="UP001642464">
    <property type="component" value="Unassembled WGS sequence"/>
</dbReference>
<protein>
    <recommendedName>
        <fullName evidence="4">F-box domain-containing protein</fullName>
    </recommendedName>
</protein>
<reference evidence="2 3" key="1">
    <citation type="submission" date="2024-02" db="EMBL/GenBank/DDBJ databases">
        <authorList>
            <person name="Chen Y."/>
            <person name="Shah S."/>
            <person name="Dougan E. K."/>
            <person name="Thang M."/>
            <person name="Chan C."/>
        </authorList>
    </citation>
    <scope>NUCLEOTIDE SEQUENCE [LARGE SCALE GENOMIC DNA]</scope>
</reference>
<feature type="region of interest" description="Disordered" evidence="1">
    <location>
        <begin position="452"/>
        <end position="471"/>
    </location>
</feature>
<evidence type="ECO:0000313" key="3">
    <source>
        <dbReference type="Proteomes" id="UP001642464"/>
    </source>
</evidence>
<name>A0ABP0I071_9DINO</name>
<dbReference type="InterPro" id="IPR036322">
    <property type="entry name" value="WD40_repeat_dom_sf"/>
</dbReference>
<gene>
    <name evidence="2" type="ORF">SCF082_LOCUS4593</name>
</gene>
<dbReference type="SUPFAM" id="SSF50978">
    <property type="entry name" value="WD40 repeat-like"/>
    <property type="match status" value="1"/>
</dbReference>
<evidence type="ECO:0000313" key="2">
    <source>
        <dbReference type="EMBL" id="CAK8995968.1"/>
    </source>
</evidence>
<proteinExistence type="predicted"/>
<dbReference type="EMBL" id="CAXAMM010002381">
    <property type="protein sequence ID" value="CAK8995968.1"/>
    <property type="molecule type" value="Genomic_DNA"/>
</dbReference>
<accession>A0ABP0I071</accession>
<comment type="caution">
    <text evidence="2">The sequence shown here is derived from an EMBL/GenBank/DDBJ whole genome shotgun (WGS) entry which is preliminary data.</text>
</comment>
<feature type="region of interest" description="Disordered" evidence="1">
    <location>
        <begin position="614"/>
        <end position="642"/>
    </location>
</feature>
<evidence type="ECO:0008006" key="4">
    <source>
        <dbReference type="Google" id="ProtNLM"/>
    </source>
</evidence>
<sequence>TETPSRTFERKSWILAMNQPVRLSESLSELRSDVLSLLLSFLEVTSLSRTCSLDHLLGRIAASHEHWRWFVLQSFGVYYDDYMRSVEVADDCRWRRLFIYIRQVHHNVDQQKAAQRTMPGLLKPCTWLGEDFAGSSAVPGTARRHARRRRYRGSLELADNCNVFFWENGRVVQVVRACDGTVLREIDTGQNFRRCFHRLANVKKKLFVCLNDCIKVWDYESFQTPVELPPARTPASMVRVGRPLELLVHRQRLILVESNCCLLWHTETFEFICCIQHDDTGAAFGCHGEPDPSPRAEVHGSHRPRETLEVQWMGDLLMTWGRGSLKSLNVWTLDGEAKAFLQTDSALVQVDVARVTWQSVYALDHFILCALDARSVVTFWDSKENFAPIFRFYCGCEEPFDLVLTQDFMVVINDNVSANRLDLCFWKLWLHPDFEDAHQSAESLEVLRNEAKQQREASHRGRPAGARFAPQGGIPVQGAAATGLMAGLDLASVAAAQLSGDTLQRFLHKELRPNCRPIKTLSIPDIDTYFASYRNFLNMCSFHKSGQESLSVYRSCSLQKKAFFPPAKHTKFEEWLALQVHNDGTVVVHDFRPQQMAFDELVSCVTGSFTNASEAETSKQPEQIPQRQRGLPGCGLRRARRA</sequence>
<organism evidence="2 3">
    <name type="scientific">Durusdinium trenchii</name>
    <dbReference type="NCBI Taxonomy" id="1381693"/>
    <lineage>
        <taxon>Eukaryota</taxon>
        <taxon>Sar</taxon>
        <taxon>Alveolata</taxon>
        <taxon>Dinophyceae</taxon>
        <taxon>Suessiales</taxon>
        <taxon>Symbiodiniaceae</taxon>
        <taxon>Durusdinium</taxon>
    </lineage>
</organism>